<name>A0A7S1M0R8_NEODS</name>
<accession>A0A7S1M0R8</accession>
<protein>
    <submittedName>
        <fullName evidence="2">Uncharacterized protein</fullName>
    </submittedName>
</protein>
<dbReference type="AlphaFoldDB" id="A0A7S1M0R8"/>
<proteinExistence type="predicted"/>
<gene>
    <name evidence="2" type="ORF">NDES1114_LOCUS16162</name>
</gene>
<evidence type="ECO:0000256" key="1">
    <source>
        <dbReference type="SAM" id="MobiDB-lite"/>
    </source>
</evidence>
<evidence type="ECO:0000313" key="2">
    <source>
        <dbReference type="EMBL" id="CAD9118689.1"/>
    </source>
</evidence>
<dbReference type="EMBL" id="HBGF01024364">
    <property type="protein sequence ID" value="CAD9118689.1"/>
    <property type="molecule type" value="Transcribed_RNA"/>
</dbReference>
<reference evidence="2" key="1">
    <citation type="submission" date="2021-01" db="EMBL/GenBank/DDBJ databases">
        <authorList>
            <person name="Corre E."/>
            <person name="Pelletier E."/>
            <person name="Niang G."/>
            <person name="Scheremetjew M."/>
            <person name="Finn R."/>
            <person name="Kale V."/>
            <person name="Holt S."/>
            <person name="Cochrane G."/>
            <person name="Meng A."/>
            <person name="Brown T."/>
            <person name="Cohen L."/>
        </authorList>
    </citation>
    <scope>NUCLEOTIDE SEQUENCE</scope>
    <source>
        <strain evidence="2">CCAP 1951/1</strain>
    </source>
</reference>
<sequence>MSGFRASNYPTPPTSTLDEKPDKDTGLTLNMGNDKTSMMSNSSISRTYEAYNSKDFQKWQFKQAKILRERGKAEDMDREKSYIESMIRTVMRGYICHREVDEYSDCLVRRKLVDSSDLARAGPALNTRLAEQFCKSEVATYRQCMESKLNYETIVEAAIGHTCCDDLKVDMVICLEKHSEDRKAQETHCMRDYYSLMRCGLNNMFDEYWRKVSGFGTADEMHLYEVEQDHFKKQAVSKMKSRYGD</sequence>
<feature type="region of interest" description="Disordered" evidence="1">
    <location>
        <begin position="1"/>
        <end position="35"/>
    </location>
</feature>
<organism evidence="2">
    <name type="scientific">Neobodo designis</name>
    <name type="common">Flagellated protozoan</name>
    <name type="synonym">Bodo designis</name>
    <dbReference type="NCBI Taxonomy" id="312471"/>
    <lineage>
        <taxon>Eukaryota</taxon>
        <taxon>Discoba</taxon>
        <taxon>Euglenozoa</taxon>
        <taxon>Kinetoplastea</taxon>
        <taxon>Metakinetoplastina</taxon>
        <taxon>Neobodonida</taxon>
        <taxon>Neobodo</taxon>
    </lineage>
</organism>